<dbReference type="RefSeq" id="WP_103952438.1">
    <property type="nucleotide sequence ID" value="NZ_FNUL01000004.1"/>
</dbReference>
<dbReference type="AlphaFoldDB" id="A0A1H5TDB4"/>
<organism evidence="3 4">
    <name type="scientific">Lachnospira multipara</name>
    <dbReference type="NCBI Taxonomy" id="28051"/>
    <lineage>
        <taxon>Bacteria</taxon>
        <taxon>Bacillati</taxon>
        <taxon>Bacillota</taxon>
        <taxon>Clostridia</taxon>
        <taxon>Lachnospirales</taxon>
        <taxon>Lachnospiraceae</taxon>
        <taxon>Lachnospira</taxon>
    </lineage>
</organism>
<feature type="domain" description="Amine oxidase" evidence="2">
    <location>
        <begin position="12"/>
        <end position="282"/>
    </location>
</feature>
<proteinExistence type="inferred from homology"/>
<evidence type="ECO:0000256" key="1">
    <source>
        <dbReference type="ARBA" id="ARBA00038322"/>
    </source>
</evidence>
<dbReference type="GO" id="GO:0016491">
    <property type="term" value="F:oxidoreductase activity"/>
    <property type="evidence" value="ECO:0007669"/>
    <property type="project" value="InterPro"/>
</dbReference>
<dbReference type="PANTHER" id="PTHR43734">
    <property type="entry name" value="PHYTOENE DESATURASE"/>
    <property type="match status" value="1"/>
</dbReference>
<sequence length="494" mass="56068">MTKTLAIIGGGISGLTAGIYALQAGYDTTIYEKNSMVGGECTGWNRQGYHIDNCVHFLLGCNEEDPLNKIWKNTGVLSDGIKLYREPYFYCMEMNGKKIHLWRDIEKARNELFSIAPEDEKELALFFQCVKGCECIQPPCEISPAHMNPFQYMKMGMSMKNALKANKEYGKQTMSEFVSRFKNPYIKALFGNYFNNNFSALTFVTSYAFYTSNTAAIPEGGSTGMVSRMIQRFTTLGGRINYSSEVKEVVIDRGHIRAIILKNGKDINADNYIWAADPYPLFHDMIGMKFMDPNLKYMYDNPAGYEANTGYQAAFGITTNERLELPEGSVIFPCEEYIIAKKRYSFCGMRLYDCDEGLFPVNKRVIQCNILQNADDFDYWAELYNDKAVYESEKMRIAKELKERLEMQYPQLANKLVLLSTYSPVTFNKWCNAYKGGYMSFNVLKGFKSKYVKNTIEGIDNLFLAGQWLQNSGGLPIAAVEGKFAIAALIKAGR</sequence>
<dbReference type="InterPro" id="IPR036188">
    <property type="entry name" value="FAD/NAD-bd_sf"/>
</dbReference>
<dbReference type="Proteomes" id="UP000236726">
    <property type="component" value="Unassembled WGS sequence"/>
</dbReference>
<name>A0A1H5TDB4_9FIRM</name>
<reference evidence="3 4" key="1">
    <citation type="submission" date="2016-10" db="EMBL/GenBank/DDBJ databases">
        <authorList>
            <person name="de Groot N.N."/>
        </authorList>
    </citation>
    <scope>NUCLEOTIDE SEQUENCE [LARGE SCALE GENOMIC DNA]</scope>
    <source>
        <strain evidence="3 4">D15d</strain>
    </source>
</reference>
<protein>
    <submittedName>
        <fullName evidence="3">Phytoene dehydrogenase-related protein</fullName>
    </submittedName>
</protein>
<dbReference type="Gene3D" id="3.50.50.60">
    <property type="entry name" value="FAD/NAD(P)-binding domain"/>
    <property type="match status" value="2"/>
</dbReference>
<evidence type="ECO:0000313" key="4">
    <source>
        <dbReference type="Proteomes" id="UP000236726"/>
    </source>
</evidence>
<gene>
    <name evidence="3" type="ORF">SAMN05216537_104114</name>
</gene>
<dbReference type="InterPro" id="IPR002937">
    <property type="entry name" value="Amino_oxidase"/>
</dbReference>
<comment type="similarity">
    <text evidence="1">Belongs to the carotenoid/retinoid oxidoreductase family. CrtN subfamily.</text>
</comment>
<dbReference type="EMBL" id="FNUL01000004">
    <property type="protein sequence ID" value="SEF60786.1"/>
    <property type="molecule type" value="Genomic_DNA"/>
</dbReference>
<evidence type="ECO:0000313" key="3">
    <source>
        <dbReference type="EMBL" id="SEF60786.1"/>
    </source>
</evidence>
<dbReference type="Pfam" id="PF01593">
    <property type="entry name" value="Amino_oxidase"/>
    <property type="match status" value="1"/>
</dbReference>
<evidence type="ECO:0000259" key="2">
    <source>
        <dbReference type="Pfam" id="PF01593"/>
    </source>
</evidence>
<dbReference type="SUPFAM" id="SSF51905">
    <property type="entry name" value="FAD/NAD(P)-binding domain"/>
    <property type="match status" value="1"/>
</dbReference>
<dbReference type="PANTHER" id="PTHR43734:SF1">
    <property type="entry name" value="PHYTOENE DESATURASE"/>
    <property type="match status" value="1"/>
</dbReference>
<keyword evidence="4" id="KW-1185">Reference proteome</keyword>
<accession>A0A1H5TDB4</accession>